<comment type="subcellular location">
    <subcellularLocation>
        <location evidence="1">Cell inner membrane</location>
    </subcellularLocation>
</comment>
<dbReference type="Gene3D" id="2.30.30.830">
    <property type="match status" value="1"/>
</dbReference>
<dbReference type="Gene3D" id="2.30.42.10">
    <property type="match status" value="1"/>
</dbReference>
<dbReference type="PROSITE" id="PS50106">
    <property type="entry name" value="PDZ"/>
    <property type="match status" value="1"/>
</dbReference>
<evidence type="ECO:0000313" key="12">
    <source>
        <dbReference type="Proteomes" id="UP000065641"/>
    </source>
</evidence>
<dbReference type="Proteomes" id="UP000065641">
    <property type="component" value="Chromosome"/>
</dbReference>
<dbReference type="KEGG" id="pspi:PS2015_2399"/>
<evidence type="ECO:0000256" key="9">
    <source>
        <dbReference type="ARBA" id="ARBA00023136"/>
    </source>
</evidence>
<dbReference type="SUPFAM" id="SSF50156">
    <property type="entry name" value="PDZ domain-like"/>
    <property type="match status" value="1"/>
</dbReference>
<dbReference type="InterPro" id="IPR041489">
    <property type="entry name" value="PDZ_6"/>
</dbReference>
<dbReference type="InterPro" id="IPR024961">
    <property type="entry name" value="T2SS_GspC_N"/>
</dbReference>
<dbReference type="EMBL" id="CP013189">
    <property type="protein sequence ID" value="ALO47033.1"/>
    <property type="molecule type" value="Genomic_DNA"/>
</dbReference>
<dbReference type="InterPro" id="IPR001478">
    <property type="entry name" value="PDZ"/>
</dbReference>
<keyword evidence="9" id="KW-0472">Membrane</keyword>
<dbReference type="STRING" id="1249552.PS2015_2399"/>
<dbReference type="InterPro" id="IPR036034">
    <property type="entry name" value="PDZ_sf"/>
</dbReference>
<dbReference type="Pfam" id="PF17820">
    <property type="entry name" value="PDZ_6"/>
    <property type="match status" value="1"/>
</dbReference>
<keyword evidence="8" id="KW-1133">Transmembrane helix</keyword>
<dbReference type="GO" id="GO:0015628">
    <property type="term" value="P:protein secretion by the type II secretion system"/>
    <property type="evidence" value="ECO:0007669"/>
    <property type="project" value="InterPro"/>
</dbReference>
<evidence type="ECO:0000256" key="4">
    <source>
        <dbReference type="ARBA" id="ARBA00022475"/>
    </source>
</evidence>
<keyword evidence="12" id="KW-1185">Reference proteome</keyword>
<evidence type="ECO:0000256" key="6">
    <source>
        <dbReference type="ARBA" id="ARBA00022692"/>
    </source>
</evidence>
<protein>
    <recommendedName>
        <fullName evidence="10">PDZ domain-containing protein</fullName>
    </recommendedName>
</protein>
<reference evidence="11 12" key="1">
    <citation type="submission" date="2015-11" db="EMBL/GenBank/DDBJ databases">
        <authorList>
            <person name="Zhang Y."/>
            <person name="Guo Z."/>
        </authorList>
    </citation>
    <scope>NUCLEOTIDE SEQUENCE [LARGE SCALE GENOMIC DNA]</scope>
    <source>
        <strain evidence="11 12">KCTC 32221</strain>
    </source>
</reference>
<evidence type="ECO:0000256" key="1">
    <source>
        <dbReference type="ARBA" id="ARBA00004533"/>
    </source>
</evidence>
<evidence type="ECO:0000256" key="8">
    <source>
        <dbReference type="ARBA" id="ARBA00022989"/>
    </source>
</evidence>
<name>A0A0S2KFL5_9GAMM</name>
<keyword evidence="4" id="KW-1003">Cell membrane</keyword>
<feature type="domain" description="PDZ" evidence="10">
    <location>
        <begin position="194"/>
        <end position="250"/>
    </location>
</feature>
<dbReference type="PATRIC" id="fig|1249552.3.peg.2414"/>
<keyword evidence="6" id="KW-0812">Transmembrane</keyword>
<sequence length="265" mass="28358">MLVWAGHSLARVFWILFPSAETSVSGSLLSLPVSPTTARAVDLSTIRRAFILAPAGSGVLVDSSQQSSAADTRLDLVLRGSMVSNLPQRSQAIIASGAEQQVYQPGDRLSGIAADVELLAVYPDHVILMNAGREERLSMYEVRIERSQAANAIEATAITVASEVAESVPLATAALSNIIRLQVYQQDGRPVGLRIRHGSRADLLGNVGLRVGDLITAIDGQAVTQLTQLPGLLQTIEQSESVQLEVQRDDTRFDVNLNRAALGLQ</sequence>
<evidence type="ECO:0000256" key="5">
    <source>
        <dbReference type="ARBA" id="ARBA00022519"/>
    </source>
</evidence>
<keyword evidence="3" id="KW-0813">Transport</keyword>
<keyword evidence="5" id="KW-0997">Cell inner membrane</keyword>
<dbReference type="AlphaFoldDB" id="A0A0S2KFL5"/>
<evidence type="ECO:0000313" key="11">
    <source>
        <dbReference type="EMBL" id="ALO47033.1"/>
    </source>
</evidence>
<dbReference type="InterPro" id="IPR001639">
    <property type="entry name" value="T2SS_protein-GspC"/>
</dbReference>
<comment type="similarity">
    <text evidence="2">Belongs to the GSP C family.</text>
</comment>
<accession>A0A0S2KFL5</accession>
<dbReference type="GO" id="GO:0015627">
    <property type="term" value="C:type II protein secretion system complex"/>
    <property type="evidence" value="ECO:0007669"/>
    <property type="project" value="InterPro"/>
</dbReference>
<organism evidence="11 12">
    <name type="scientific">Pseudohongiella spirulinae</name>
    <dbReference type="NCBI Taxonomy" id="1249552"/>
    <lineage>
        <taxon>Bacteria</taxon>
        <taxon>Pseudomonadati</taxon>
        <taxon>Pseudomonadota</taxon>
        <taxon>Gammaproteobacteria</taxon>
        <taxon>Pseudomonadales</taxon>
        <taxon>Pseudohongiellaceae</taxon>
        <taxon>Pseudohongiella</taxon>
    </lineage>
</organism>
<dbReference type="GO" id="GO:0005886">
    <property type="term" value="C:plasma membrane"/>
    <property type="evidence" value="ECO:0007669"/>
    <property type="project" value="UniProtKB-SubCell"/>
</dbReference>
<proteinExistence type="inferred from homology"/>
<evidence type="ECO:0000256" key="2">
    <source>
        <dbReference type="ARBA" id="ARBA00007986"/>
    </source>
</evidence>
<evidence type="ECO:0000259" key="10">
    <source>
        <dbReference type="PROSITE" id="PS50106"/>
    </source>
</evidence>
<dbReference type="NCBIfam" id="TIGR01713">
    <property type="entry name" value="typeII_sec_gspC"/>
    <property type="match status" value="1"/>
</dbReference>
<evidence type="ECO:0000256" key="3">
    <source>
        <dbReference type="ARBA" id="ARBA00022448"/>
    </source>
</evidence>
<evidence type="ECO:0000256" key="7">
    <source>
        <dbReference type="ARBA" id="ARBA00022927"/>
    </source>
</evidence>
<gene>
    <name evidence="11" type="ORF">PS2015_2399</name>
</gene>
<dbReference type="Pfam" id="PF11356">
    <property type="entry name" value="T2SSC"/>
    <property type="match status" value="1"/>
</dbReference>
<keyword evidence="7" id="KW-0653">Protein transport</keyword>